<comment type="caution">
    <text evidence="1">The sequence shown here is derived from an EMBL/GenBank/DDBJ whole genome shotgun (WGS) entry which is preliminary data.</text>
</comment>
<keyword evidence="2" id="KW-1185">Reference proteome</keyword>
<dbReference type="Proteomes" id="UP000037696">
    <property type="component" value="Unassembled WGS sequence"/>
</dbReference>
<proteinExistence type="predicted"/>
<sequence length="30" mass="3516">MRLLIPIQTATSPCFDGLQVPKMKFFIYTR</sequence>
<evidence type="ECO:0000313" key="1">
    <source>
        <dbReference type="EMBL" id="KOS37117.1"/>
    </source>
</evidence>
<protein>
    <submittedName>
        <fullName evidence="1">Uncharacterized protein</fullName>
    </submittedName>
</protein>
<reference evidence="1 2" key="1">
    <citation type="submission" date="2015-08" db="EMBL/GenBank/DDBJ databases">
        <title>Genome sequencing of Penicillium nordicum.</title>
        <authorList>
            <person name="Nguyen H.D."/>
            <person name="Seifert K.A."/>
        </authorList>
    </citation>
    <scope>NUCLEOTIDE SEQUENCE [LARGE SCALE GENOMIC DNA]</scope>
    <source>
        <strain evidence="1 2">DAOMC 185683</strain>
    </source>
</reference>
<organism evidence="1 2">
    <name type="scientific">Penicillium nordicum</name>
    <dbReference type="NCBI Taxonomy" id="229535"/>
    <lineage>
        <taxon>Eukaryota</taxon>
        <taxon>Fungi</taxon>
        <taxon>Dikarya</taxon>
        <taxon>Ascomycota</taxon>
        <taxon>Pezizomycotina</taxon>
        <taxon>Eurotiomycetes</taxon>
        <taxon>Eurotiomycetidae</taxon>
        <taxon>Eurotiales</taxon>
        <taxon>Aspergillaceae</taxon>
        <taxon>Penicillium</taxon>
    </lineage>
</organism>
<feature type="non-terminal residue" evidence="1">
    <location>
        <position position="30"/>
    </location>
</feature>
<dbReference type="AlphaFoldDB" id="A0A0M8NTS3"/>
<evidence type="ECO:0000313" key="2">
    <source>
        <dbReference type="Proteomes" id="UP000037696"/>
    </source>
</evidence>
<name>A0A0M8NTS3_9EURO</name>
<accession>A0A0M8NTS3</accession>
<dbReference type="EMBL" id="LHQQ01000352">
    <property type="protein sequence ID" value="KOS37117.1"/>
    <property type="molecule type" value="Genomic_DNA"/>
</dbReference>
<gene>
    <name evidence="1" type="ORF">ACN38_g12107</name>
</gene>